<name>A0A9W9CFC8_9PLEO</name>
<protein>
    <recommendedName>
        <fullName evidence="2">Lysine-specific metallo-endopeptidase domain-containing protein</fullName>
    </recommendedName>
</protein>
<gene>
    <name evidence="3" type="ORF">N0V89_000031</name>
</gene>
<dbReference type="SUPFAM" id="SSF55486">
    <property type="entry name" value="Metalloproteases ('zincins'), catalytic domain"/>
    <property type="match status" value="1"/>
</dbReference>
<evidence type="ECO:0000313" key="3">
    <source>
        <dbReference type="EMBL" id="KAJ4359477.1"/>
    </source>
</evidence>
<dbReference type="Gene3D" id="3.40.390.10">
    <property type="entry name" value="Collagenase (Catalytic Domain)"/>
    <property type="match status" value="2"/>
</dbReference>
<dbReference type="EMBL" id="JAPEUX010000001">
    <property type="protein sequence ID" value="KAJ4359477.1"/>
    <property type="molecule type" value="Genomic_DNA"/>
</dbReference>
<dbReference type="AlphaFoldDB" id="A0A9W9CFC8"/>
<dbReference type="GeneID" id="80903561"/>
<evidence type="ECO:0000313" key="4">
    <source>
        <dbReference type="Proteomes" id="UP001140513"/>
    </source>
</evidence>
<feature type="domain" description="Lysine-specific metallo-endopeptidase" evidence="2">
    <location>
        <begin position="87"/>
        <end position="128"/>
    </location>
</feature>
<dbReference type="InterPro" id="IPR029463">
    <property type="entry name" value="Lys_MEP"/>
</dbReference>
<evidence type="ECO:0000259" key="2">
    <source>
        <dbReference type="Pfam" id="PF14521"/>
    </source>
</evidence>
<dbReference type="GO" id="GO:0004222">
    <property type="term" value="F:metalloendopeptidase activity"/>
    <property type="evidence" value="ECO:0007669"/>
    <property type="project" value="InterPro"/>
</dbReference>
<dbReference type="Pfam" id="PF14521">
    <property type="entry name" value="Aspzincin_M35"/>
    <property type="match status" value="1"/>
</dbReference>
<dbReference type="InterPro" id="IPR024079">
    <property type="entry name" value="MetalloPept_cat_dom_sf"/>
</dbReference>
<reference evidence="3" key="1">
    <citation type="submission" date="2022-10" db="EMBL/GenBank/DDBJ databases">
        <title>Tapping the CABI collections for fungal endophytes: first genome assemblies for Collariella, Neodidymelliopsis, Ascochyta clinopodiicola, Didymella pomorum, Didymosphaeria variabile, Neocosmospora piperis and Neocucurbitaria cava.</title>
        <authorList>
            <person name="Hill R."/>
        </authorList>
    </citation>
    <scope>NUCLEOTIDE SEQUENCE</scope>
    <source>
        <strain evidence="3">IMI 356815</strain>
    </source>
</reference>
<proteinExistence type="predicted"/>
<keyword evidence="1" id="KW-0732">Signal</keyword>
<keyword evidence="4" id="KW-1185">Reference proteome</keyword>
<feature type="chain" id="PRO_5040886785" description="Lysine-specific metallo-endopeptidase domain-containing protein" evidence="1">
    <location>
        <begin position="16"/>
        <end position="128"/>
    </location>
</feature>
<accession>A0A9W9CFC8</accession>
<feature type="signal peptide" evidence="1">
    <location>
        <begin position="1"/>
        <end position="15"/>
    </location>
</feature>
<dbReference type="RefSeq" id="XP_056075679.1">
    <property type="nucleotide sequence ID" value="XM_056208857.1"/>
</dbReference>
<comment type="caution">
    <text evidence="3">The sequence shown here is derived from an EMBL/GenBank/DDBJ whole genome shotgun (WGS) entry which is preliminary data.</text>
</comment>
<dbReference type="OrthoDB" id="412874at2759"/>
<dbReference type="Proteomes" id="UP001140513">
    <property type="component" value="Unassembled WGS sequence"/>
</dbReference>
<evidence type="ECO:0000256" key="1">
    <source>
        <dbReference type="SAM" id="SignalP"/>
    </source>
</evidence>
<sequence length="128" mass="13779">MKLTPLLSLATPASAASFANCNASQSAALEKAIARATEQAYAVVVHLENDPSGSALQTAYYGTFDTGRYTKILTAFRKMAPDLDGFTTLVHEATHLKELLGTHDYGYTPEVCKQIAREDPVEAVDNAE</sequence>
<organism evidence="3 4">
    <name type="scientific">Didymosphaeria variabile</name>
    <dbReference type="NCBI Taxonomy" id="1932322"/>
    <lineage>
        <taxon>Eukaryota</taxon>
        <taxon>Fungi</taxon>
        <taxon>Dikarya</taxon>
        <taxon>Ascomycota</taxon>
        <taxon>Pezizomycotina</taxon>
        <taxon>Dothideomycetes</taxon>
        <taxon>Pleosporomycetidae</taxon>
        <taxon>Pleosporales</taxon>
        <taxon>Massarineae</taxon>
        <taxon>Didymosphaeriaceae</taxon>
        <taxon>Didymosphaeria</taxon>
    </lineage>
</organism>